<evidence type="ECO:0000256" key="4">
    <source>
        <dbReference type="ARBA" id="ARBA00022833"/>
    </source>
</evidence>
<keyword evidence="2" id="KW-0479">Metal-binding</keyword>
<dbReference type="GO" id="GO:0005634">
    <property type="term" value="C:nucleus"/>
    <property type="evidence" value="ECO:0007669"/>
    <property type="project" value="UniProtKB-SubCell"/>
</dbReference>
<evidence type="ECO:0000313" key="6">
    <source>
        <dbReference type="EMBL" id="KAK4254268.1"/>
    </source>
</evidence>
<evidence type="ECO:0000256" key="1">
    <source>
        <dbReference type="ARBA" id="ARBA00004123"/>
    </source>
</evidence>
<dbReference type="PANTHER" id="PTHR46481">
    <property type="entry name" value="ZINC FINGER BED DOMAIN-CONTAINING PROTEIN 4"/>
    <property type="match status" value="1"/>
</dbReference>
<evidence type="ECO:0000256" key="2">
    <source>
        <dbReference type="ARBA" id="ARBA00022723"/>
    </source>
</evidence>
<keyword evidence="4" id="KW-0862">Zinc</keyword>
<comment type="subcellular location">
    <subcellularLocation>
        <location evidence="1">Nucleus</location>
    </subcellularLocation>
</comment>
<reference evidence="6" key="1">
    <citation type="submission" date="2023-10" db="EMBL/GenBank/DDBJ databases">
        <title>Chromosome-level genome of the transformable northern wattle, Acacia crassicarpa.</title>
        <authorList>
            <person name="Massaro I."/>
            <person name="Sinha N.R."/>
            <person name="Poethig S."/>
            <person name="Leichty A.R."/>
        </authorList>
    </citation>
    <scope>NUCLEOTIDE SEQUENCE</scope>
    <source>
        <strain evidence="6">Acra3RX</strain>
        <tissue evidence="6">Leaf</tissue>
    </source>
</reference>
<keyword evidence="5" id="KW-0539">Nucleus</keyword>
<dbReference type="EMBL" id="JAWXYG010000014">
    <property type="protein sequence ID" value="KAK4254268.1"/>
    <property type="molecule type" value="Genomic_DNA"/>
</dbReference>
<evidence type="ECO:0000256" key="5">
    <source>
        <dbReference type="ARBA" id="ARBA00023242"/>
    </source>
</evidence>
<accession>A0AAE1IPI5</accession>
<gene>
    <name evidence="6" type="ORF">QN277_009672</name>
</gene>
<dbReference type="PANTHER" id="PTHR46481:SF10">
    <property type="entry name" value="ZINC FINGER BED DOMAIN-CONTAINING PROTEIN 39"/>
    <property type="match status" value="1"/>
</dbReference>
<dbReference type="InterPro" id="IPR012337">
    <property type="entry name" value="RNaseH-like_sf"/>
</dbReference>
<comment type="caution">
    <text evidence="6">The sequence shown here is derived from an EMBL/GenBank/DDBJ whole genome shotgun (WGS) entry which is preliminary data.</text>
</comment>
<keyword evidence="7" id="KW-1185">Reference proteome</keyword>
<dbReference type="InterPro" id="IPR052035">
    <property type="entry name" value="ZnF_BED_domain_contain"/>
</dbReference>
<sequence length="127" mass="14928">MNKSIELIRHGVKYVKSSPSRKRKFIMLAEREQVESKSLLTLDCPTRWNSTYLMLESTVKFVKVFTRMEEEDEKYKQYFKKKNVDSSRDTFILIDAREGVGDVVNDTILPSSVYDWSTANEFIVLFI</sequence>
<proteinExistence type="predicted"/>
<evidence type="ECO:0000256" key="3">
    <source>
        <dbReference type="ARBA" id="ARBA00022771"/>
    </source>
</evidence>
<evidence type="ECO:0000313" key="7">
    <source>
        <dbReference type="Proteomes" id="UP001293593"/>
    </source>
</evidence>
<dbReference type="GO" id="GO:0008270">
    <property type="term" value="F:zinc ion binding"/>
    <property type="evidence" value="ECO:0007669"/>
    <property type="project" value="UniProtKB-KW"/>
</dbReference>
<protein>
    <submittedName>
        <fullName evidence="6">Uncharacterized protein</fullName>
    </submittedName>
</protein>
<dbReference type="Proteomes" id="UP001293593">
    <property type="component" value="Unassembled WGS sequence"/>
</dbReference>
<dbReference type="AlphaFoldDB" id="A0AAE1IPI5"/>
<name>A0AAE1IPI5_9FABA</name>
<organism evidence="6 7">
    <name type="scientific">Acacia crassicarpa</name>
    <name type="common">northern wattle</name>
    <dbReference type="NCBI Taxonomy" id="499986"/>
    <lineage>
        <taxon>Eukaryota</taxon>
        <taxon>Viridiplantae</taxon>
        <taxon>Streptophyta</taxon>
        <taxon>Embryophyta</taxon>
        <taxon>Tracheophyta</taxon>
        <taxon>Spermatophyta</taxon>
        <taxon>Magnoliopsida</taxon>
        <taxon>eudicotyledons</taxon>
        <taxon>Gunneridae</taxon>
        <taxon>Pentapetalae</taxon>
        <taxon>rosids</taxon>
        <taxon>fabids</taxon>
        <taxon>Fabales</taxon>
        <taxon>Fabaceae</taxon>
        <taxon>Caesalpinioideae</taxon>
        <taxon>mimosoid clade</taxon>
        <taxon>Acacieae</taxon>
        <taxon>Acacia</taxon>
    </lineage>
</organism>
<dbReference type="SUPFAM" id="SSF53098">
    <property type="entry name" value="Ribonuclease H-like"/>
    <property type="match status" value="1"/>
</dbReference>
<keyword evidence="3" id="KW-0863">Zinc-finger</keyword>